<dbReference type="EMBL" id="HF571520">
    <property type="protein sequence ID" value="CCQ34296.1"/>
    <property type="molecule type" value="Genomic_DNA"/>
</dbReference>
<protein>
    <submittedName>
        <fullName evidence="2">Uncharacterized protein</fullName>
    </submittedName>
</protein>
<dbReference type="KEGG" id="hti:HTIA_2184"/>
<accession>F7PJE8</accession>
<dbReference type="eggNOG" id="arCOG09335">
    <property type="taxonomic scope" value="Archaea"/>
</dbReference>
<name>F7PJE8_9EURY</name>
<dbReference type="Proteomes" id="UP000003861">
    <property type="component" value="Unassembled WGS sequence"/>
</dbReference>
<dbReference type="RefSeq" id="WP_008525886.1">
    <property type="nucleotide sequence ID" value="NC_021921.1"/>
</dbReference>
<dbReference type="STRING" id="1033806.HTIA_2184"/>
<dbReference type="EMBL" id="AFNT02000025">
    <property type="protein sequence ID" value="ERJ05770.1"/>
    <property type="molecule type" value="Genomic_DNA"/>
</dbReference>
<evidence type="ECO:0000313" key="2">
    <source>
        <dbReference type="EMBL" id="ERJ05770.1"/>
    </source>
</evidence>
<gene>
    <name evidence="2" type="ORF">HLRTI_002158</name>
    <name evidence="1" type="ORF">HTIA_2184</name>
</gene>
<dbReference type="GeneID" id="23799267"/>
<reference evidence="2 3" key="2">
    <citation type="journal article" date="2013" name="PLoS ONE">
        <title>INDIGO - INtegrated Data Warehouse of MIcrobial GenOmes with Examples from the Red Sea Extremophiles.</title>
        <authorList>
            <person name="Alam I."/>
            <person name="Antunes A."/>
            <person name="Kamau A.A."/>
            <person name="Ba Alawi W."/>
            <person name="Kalkatawi M."/>
            <person name="Stingl U."/>
            <person name="Bajic V.B."/>
        </authorList>
    </citation>
    <scope>NUCLEOTIDE SEQUENCE [LARGE SCALE GENOMIC DNA]</scope>
    <source>
        <strain evidence="2 3">SARL4B</strain>
    </source>
</reference>
<proteinExistence type="predicted"/>
<evidence type="ECO:0000313" key="4">
    <source>
        <dbReference type="Proteomes" id="UP000015381"/>
    </source>
</evidence>
<evidence type="ECO:0000313" key="1">
    <source>
        <dbReference type="EMBL" id="CCQ34296.1"/>
    </source>
</evidence>
<reference evidence="2 3" key="1">
    <citation type="journal article" date="2011" name="J. Bacteriol.">
        <title>Genome sequence of Halorhabdus tiamatea, the first archaeon isolated from a deep-sea anoxic brine lake.</title>
        <authorList>
            <person name="Antunes A."/>
            <person name="Alam I."/>
            <person name="Bajic V.B."/>
            <person name="Stingl U."/>
        </authorList>
    </citation>
    <scope>NUCLEOTIDE SEQUENCE [LARGE SCALE GENOMIC DNA]</scope>
    <source>
        <strain evidence="2 3">SARL4B</strain>
    </source>
</reference>
<keyword evidence="4" id="KW-1185">Reference proteome</keyword>
<organism evidence="2 3">
    <name type="scientific">Halorhabdus tiamatea SARL4B</name>
    <dbReference type="NCBI Taxonomy" id="1033806"/>
    <lineage>
        <taxon>Archaea</taxon>
        <taxon>Methanobacteriati</taxon>
        <taxon>Methanobacteriota</taxon>
        <taxon>Stenosarchaea group</taxon>
        <taxon>Halobacteria</taxon>
        <taxon>Halobacteriales</taxon>
        <taxon>Haloarculaceae</taxon>
        <taxon>Halorhabdus</taxon>
    </lineage>
</organism>
<reference evidence="1 4" key="3">
    <citation type="journal article" date="2014" name="Environ. Microbiol.">
        <title>Halorhabdus tiamatea: proteogenomics and glycosidase activity measurements identify the first cultivated euryarchaeon from a deep-sea anoxic brine lake as potential polysaccharide degrader.</title>
        <authorList>
            <person name="Werner J."/>
            <person name="Ferrer M."/>
            <person name="Michel G."/>
            <person name="Mann A.J."/>
            <person name="Huang S."/>
            <person name="Juarez S."/>
            <person name="Ciordia S."/>
            <person name="Albar J.P."/>
            <person name="Alcaide M."/>
            <person name="La Cono V."/>
            <person name="Yakimov M.M."/>
            <person name="Antunes A."/>
            <person name="Taborda M."/>
            <person name="Da Costa M.S."/>
            <person name="Amann R.I."/>
            <person name="Gloeckner F.O."/>
            <person name="Golyshina O.V."/>
            <person name="Golyshin P.N."/>
            <person name="Teeling H."/>
        </authorList>
    </citation>
    <scope>NUCLEOTIDE SEQUENCE [LARGE SCALE GENOMIC DNA]</scope>
    <source>
        <strain evidence="4">SARL4B</strain>
        <strain evidence="1">Type strain: SARL4B</strain>
    </source>
</reference>
<dbReference type="AlphaFoldDB" id="F7PJE8"/>
<sequence length="74" mass="8396">MTEGVTVTYRPADDANRRVRFEPLARPAHSDEWYRRVTERYVDGGWRKEGSEPVRQVEIEAGDGESVATVFSGP</sequence>
<dbReference type="HOGENOM" id="CLU_2678813_0_0_2"/>
<dbReference type="Proteomes" id="UP000015381">
    <property type="component" value="Chromosome I"/>
</dbReference>
<evidence type="ECO:0000313" key="3">
    <source>
        <dbReference type="Proteomes" id="UP000003861"/>
    </source>
</evidence>